<sequence length="754" mass="81553">MLVYHAIGALRSQLERAKSDMHILARIRDQALARPMEYVESVMAGTAPKAPSQQAVVDVPSIHIEPYLSHADPKAVQSYLGHIQTQTSLRKSLFAIAESSTKPAVTATGSNVVRLAPIRHLVSSGRSTSTKIRSISKRGSRQPASAKTNLLTGNTAVATPEHSPQRVSGHLLARGVTALGLNNMQRSDDMPLALTLDSSTNLYSAPSMGRANTEPIRRSSVTRSEPGAGSKSDAASGQQFADLPFKSGINTSATQPGTPTGRAKSQKTLTPQMLEEFRRRVSEERSQSPGLRSQYSTNDAYGGDGAAGASDENNDDDDDEDDEYYNQLVQAATEEHMQTVANAQNGLAPQTPAVLSAVGHRTAGKSLYFGNTYSQPRHETSVSALPSSNGAHLSTPRRKGRPKKSAMGTATPGKNKKPKYGRRGPTRGDPDTPKPASYNLPWSDEEQQRLMDLLLIYPEEEIANSRWRKIAEALGTRTMRQVASRVQKYFIKLAKAGLPVPGKVPDTSNWTSIGKGRASTPTRKDGEVSAPKRRKQQRTTYSVGSTSGTTSKRKYVDFTSSSNDENDDDIDIDMDDASDSGNHLFGAAETRHDHKGKQADRSGELAGQFSQADDAFSFGGSVSGFGQYDSSCFHISANASGARGSLSIDPAASTSASTSTQLQTPALRSAKAVHLGYRCDACLAEPIVGIRWHCQECHGAHAVDLCDECREEDTFETDWHKATHRFHIIKDAEMEPYYANEVAAPALREFSYLA</sequence>
<evidence type="ECO:0000256" key="2">
    <source>
        <dbReference type="ARBA" id="ARBA00022771"/>
    </source>
</evidence>
<feature type="region of interest" description="Disordered" evidence="5">
    <location>
        <begin position="125"/>
        <end position="166"/>
    </location>
</feature>
<dbReference type="InterPro" id="IPR000433">
    <property type="entry name" value="Znf_ZZ"/>
</dbReference>
<feature type="region of interest" description="Disordered" evidence="5">
    <location>
        <begin position="506"/>
        <end position="584"/>
    </location>
</feature>
<dbReference type="SMART" id="SM00717">
    <property type="entry name" value="SANT"/>
    <property type="match status" value="1"/>
</dbReference>
<dbReference type="InterPro" id="IPR037830">
    <property type="entry name" value="ZZZ3"/>
</dbReference>
<dbReference type="GO" id="GO:0008270">
    <property type="term" value="F:zinc ion binding"/>
    <property type="evidence" value="ECO:0007669"/>
    <property type="project" value="UniProtKB-KW"/>
</dbReference>
<reference evidence="9" key="1">
    <citation type="submission" date="2022-07" db="EMBL/GenBank/DDBJ databases">
        <title>Phylogenomic reconstructions and comparative analyses of Kickxellomycotina fungi.</title>
        <authorList>
            <person name="Reynolds N.K."/>
            <person name="Stajich J.E."/>
            <person name="Barry K."/>
            <person name="Grigoriev I.V."/>
            <person name="Crous P."/>
            <person name="Smith M.E."/>
        </authorList>
    </citation>
    <scope>NUCLEOTIDE SEQUENCE</scope>
    <source>
        <strain evidence="9">NRRL 3115</strain>
    </source>
</reference>
<proteinExistence type="predicted"/>
<feature type="domain" description="Myb-like" evidence="6">
    <location>
        <begin position="434"/>
        <end position="490"/>
    </location>
</feature>
<dbReference type="AlphaFoldDB" id="A0A9W8KV85"/>
<feature type="compositionally biased region" description="Polar residues" evidence="5">
    <location>
        <begin position="142"/>
        <end position="157"/>
    </location>
</feature>
<dbReference type="OrthoDB" id="424753at2759"/>
<evidence type="ECO:0000259" key="8">
    <source>
        <dbReference type="PROSITE" id="PS51294"/>
    </source>
</evidence>
<evidence type="ECO:0000313" key="9">
    <source>
        <dbReference type="EMBL" id="KAJ2673199.1"/>
    </source>
</evidence>
<feature type="compositionally biased region" description="Acidic residues" evidence="5">
    <location>
        <begin position="312"/>
        <end position="321"/>
    </location>
</feature>
<dbReference type="Pfam" id="PF00569">
    <property type="entry name" value="ZZ"/>
    <property type="match status" value="1"/>
</dbReference>
<feature type="compositionally biased region" description="Polar residues" evidence="5">
    <location>
        <begin position="377"/>
        <end position="392"/>
    </location>
</feature>
<dbReference type="SMART" id="SM00291">
    <property type="entry name" value="ZnF_ZZ"/>
    <property type="match status" value="1"/>
</dbReference>
<dbReference type="Pfam" id="PF00249">
    <property type="entry name" value="Myb_DNA-binding"/>
    <property type="match status" value="1"/>
</dbReference>
<keyword evidence="2 4" id="KW-0863">Zinc-finger</keyword>
<evidence type="ECO:0000313" key="10">
    <source>
        <dbReference type="Proteomes" id="UP001151518"/>
    </source>
</evidence>
<feature type="compositionally biased region" description="Basic residues" evidence="5">
    <location>
        <begin position="395"/>
        <end position="404"/>
    </location>
</feature>
<protein>
    <recommendedName>
        <fullName evidence="11">ZZ-type domain-containing protein</fullName>
    </recommendedName>
</protein>
<dbReference type="PROSITE" id="PS50090">
    <property type="entry name" value="MYB_LIKE"/>
    <property type="match status" value="1"/>
</dbReference>
<dbReference type="PANTHER" id="PTHR22705:SF0">
    <property type="entry name" value="ZZ-TYPE ZINC FINGER-CONTAINING PROTEIN 3"/>
    <property type="match status" value="1"/>
</dbReference>
<accession>A0A9W8KV85</accession>
<keyword evidence="1" id="KW-0479">Metal-binding</keyword>
<feature type="domain" description="HTH myb-type" evidence="8">
    <location>
        <begin position="441"/>
        <end position="494"/>
    </location>
</feature>
<dbReference type="InterPro" id="IPR017930">
    <property type="entry name" value="Myb_dom"/>
</dbReference>
<dbReference type="InterPro" id="IPR009057">
    <property type="entry name" value="Homeodomain-like_sf"/>
</dbReference>
<evidence type="ECO:0000256" key="4">
    <source>
        <dbReference type="PROSITE-ProRule" id="PRU00228"/>
    </source>
</evidence>
<evidence type="ECO:0000256" key="1">
    <source>
        <dbReference type="ARBA" id="ARBA00022723"/>
    </source>
</evidence>
<dbReference type="InterPro" id="IPR043145">
    <property type="entry name" value="Znf_ZZ_sf"/>
</dbReference>
<feature type="compositionally biased region" description="Acidic residues" evidence="5">
    <location>
        <begin position="564"/>
        <end position="578"/>
    </location>
</feature>
<dbReference type="PANTHER" id="PTHR22705">
    <property type="entry name" value="ZINC FINGER, ZZ DOMAIN CONTAINING 3"/>
    <property type="match status" value="1"/>
</dbReference>
<evidence type="ECO:0008006" key="11">
    <source>
        <dbReference type="Google" id="ProtNLM"/>
    </source>
</evidence>
<gene>
    <name evidence="9" type="ORF">GGI25_004793</name>
</gene>
<feature type="domain" description="ZZ-type" evidence="7">
    <location>
        <begin position="674"/>
        <end position="734"/>
    </location>
</feature>
<keyword evidence="3" id="KW-0862">Zinc</keyword>
<evidence type="ECO:0000256" key="3">
    <source>
        <dbReference type="ARBA" id="ARBA00022833"/>
    </source>
</evidence>
<feature type="region of interest" description="Disordered" evidence="5">
    <location>
        <begin position="202"/>
        <end position="321"/>
    </location>
</feature>
<feature type="compositionally biased region" description="Low complexity" evidence="5">
    <location>
        <begin position="538"/>
        <end position="550"/>
    </location>
</feature>
<dbReference type="CDD" id="cd00167">
    <property type="entry name" value="SANT"/>
    <property type="match status" value="1"/>
</dbReference>
<dbReference type="PROSITE" id="PS51294">
    <property type="entry name" value="HTH_MYB"/>
    <property type="match status" value="1"/>
</dbReference>
<dbReference type="SUPFAM" id="SSF46689">
    <property type="entry name" value="Homeodomain-like"/>
    <property type="match status" value="1"/>
</dbReference>
<dbReference type="Gene3D" id="1.10.10.60">
    <property type="entry name" value="Homeodomain-like"/>
    <property type="match status" value="1"/>
</dbReference>
<evidence type="ECO:0000259" key="7">
    <source>
        <dbReference type="PROSITE" id="PS50135"/>
    </source>
</evidence>
<name>A0A9W8KV85_9FUNG</name>
<feature type="compositionally biased region" description="Polar residues" evidence="5">
    <location>
        <begin position="248"/>
        <end position="258"/>
    </location>
</feature>
<dbReference type="PROSITE" id="PS50135">
    <property type="entry name" value="ZF_ZZ_2"/>
    <property type="match status" value="1"/>
</dbReference>
<dbReference type="Gene3D" id="3.30.60.90">
    <property type="match status" value="1"/>
</dbReference>
<feature type="compositionally biased region" description="Basic and acidic residues" evidence="5">
    <location>
        <begin position="275"/>
        <end position="286"/>
    </location>
</feature>
<feature type="compositionally biased region" description="Basic residues" evidence="5">
    <location>
        <begin position="414"/>
        <end position="425"/>
    </location>
</feature>
<evidence type="ECO:0000259" key="6">
    <source>
        <dbReference type="PROSITE" id="PS50090"/>
    </source>
</evidence>
<feature type="region of interest" description="Disordered" evidence="5">
    <location>
        <begin position="377"/>
        <end position="443"/>
    </location>
</feature>
<dbReference type="SUPFAM" id="SSF57850">
    <property type="entry name" value="RING/U-box"/>
    <property type="match status" value="1"/>
</dbReference>
<dbReference type="InterPro" id="IPR001005">
    <property type="entry name" value="SANT/Myb"/>
</dbReference>
<evidence type="ECO:0000256" key="5">
    <source>
        <dbReference type="SAM" id="MobiDB-lite"/>
    </source>
</evidence>
<dbReference type="Proteomes" id="UP001151518">
    <property type="component" value="Unassembled WGS sequence"/>
</dbReference>
<organism evidence="9 10">
    <name type="scientific">Coemansia spiralis</name>
    <dbReference type="NCBI Taxonomy" id="417178"/>
    <lineage>
        <taxon>Eukaryota</taxon>
        <taxon>Fungi</taxon>
        <taxon>Fungi incertae sedis</taxon>
        <taxon>Zoopagomycota</taxon>
        <taxon>Kickxellomycotina</taxon>
        <taxon>Kickxellomycetes</taxon>
        <taxon>Kickxellales</taxon>
        <taxon>Kickxellaceae</taxon>
        <taxon>Coemansia</taxon>
    </lineage>
</organism>
<dbReference type="EMBL" id="JANBTW010000071">
    <property type="protein sequence ID" value="KAJ2673199.1"/>
    <property type="molecule type" value="Genomic_DNA"/>
</dbReference>
<comment type="caution">
    <text evidence="9">The sequence shown here is derived from an EMBL/GenBank/DDBJ whole genome shotgun (WGS) entry which is preliminary data.</text>
</comment>